<name>A0ABR6YZP3_9FIRM</name>
<evidence type="ECO:0000313" key="1">
    <source>
        <dbReference type="EMBL" id="MBC3900616.1"/>
    </source>
</evidence>
<keyword evidence="2" id="KW-1185">Reference proteome</keyword>
<reference evidence="1 2" key="1">
    <citation type="journal article" date="2020" name="mSystems">
        <title>Defining Genomic and Predicted Metabolic Features of the Acetobacterium Genus.</title>
        <authorList>
            <person name="Ross D.E."/>
            <person name="Marshall C.W."/>
            <person name="Gulliver D."/>
            <person name="May H.D."/>
            <person name="Norman R.S."/>
        </authorList>
    </citation>
    <scope>NUCLEOTIDE SEQUENCE [LARGE SCALE GENOMIC DNA]</scope>
    <source>
        <strain evidence="1 2">DSM 4132</strain>
    </source>
</reference>
<dbReference type="InterPro" id="IPR017850">
    <property type="entry name" value="Alkaline_phosphatase_core_sf"/>
</dbReference>
<proteinExistence type="predicted"/>
<dbReference type="EMBL" id="WJBE01000013">
    <property type="protein sequence ID" value="MBC3900616.1"/>
    <property type="molecule type" value="Genomic_DNA"/>
</dbReference>
<protein>
    <submittedName>
        <fullName evidence="1">BREX-1 system phosphatase PglZ type A</fullName>
    </submittedName>
</protein>
<dbReference type="InterPro" id="IPR014060">
    <property type="entry name" value="PglZ"/>
</dbReference>
<accession>A0ABR6YZP3</accession>
<dbReference type="SUPFAM" id="SSF53649">
    <property type="entry name" value="Alkaline phosphatase-like"/>
    <property type="match status" value="1"/>
</dbReference>
<dbReference type="Proteomes" id="UP000622405">
    <property type="component" value="Unassembled WGS sequence"/>
</dbReference>
<evidence type="ECO:0000313" key="2">
    <source>
        <dbReference type="Proteomes" id="UP000622405"/>
    </source>
</evidence>
<sequence>MNLQTIQEQINKKFQGDGRRLVFWYDDKGEFINDIDRLVLDNATIYRLTGDNTLYTKFLFECEDQTNNYLIYAPFPKPADKDNHLADTAYYSRQFFTDRVSLLCSTYAIPEKYQEQLSHYGKFWKSNERIDKFVALGIEEYNPEIIEIGLFAVMVGETTPSLDEILKKMINRGGLKENKYLVEFEKMDLLSSFWALCAKYYGYTEENKSFEKLVATLLVTHTANSFTGELPKSWQPFVSHKKNDVAIFVSNFMNNIYLQDRYDKIAREIGRKLKVDDFLASVPTEKYFECDTFAAFDVLIIKAVVEDLVNRGAPLAEEHREMIRNRSARKHFSQTYQHHYKALDKADQLVGGIQAFSKELLEVGNADGFIQMYAKKWESIDRYYRGFYTAYDKIPGDEALHQLRGWVENLYTNAYLLKLSIAWADTLEKVSGWHQLAGEKQWHFYQRQVATAVKREVTVVIISDALRYEAGVELDKRLNERANTKSEISPMISVLPSFTRLGMAALLPHQSLTINSACEVLVDGMPCLSSEQREKILKTCHPRSLVASYQAVMAMNRESVRKLMTGQELITIYHNQIDARGDHMATENEVFTAVDETVSELMNLIQKLTVDKSITNYIITTDHGFIYKRDKLDESDKVTLSKQSGDFINKRFILSNELPDLKGTLTYSLDYVGTQNSDVLVTVPRGVDVFKTPGGGQNFVHGGASLQEIVIPLIKVKTEKRKQNVENVEVVLTSVTRKINNLIVYLDFLQKEAVTDRLRPARIEVYFENASGDKISDREIIVADRKDQDVDNRMFKEKFIFKNQKYSKDEKYDLVMKDVGSDMEVARHEFIIDIAFADDFGF</sequence>
<dbReference type="RefSeq" id="WP_186894783.1">
    <property type="nucleotide sequence ID" value="NZ_WJBE01000013.1"/>
</dbReference>
<organism evidence="1 2">
    <name type="scientific">Acetobacterium malicum</name>
    <dbReference type="NCBI Taxonomy" id="52692"/>
    <lineage>
        <taxon>Bacteria</taxon>
        <taxon>Bacillati</taxon>
        <taxon>Bacillota</taxon>
        <taxon>Clostridia</taxon>
        <taxon>Eubacteriales</taxon>
        <taxon>Eubacteriaceae</taxon>
        <taxon>Acetobacterium</taxon>
    </lineage>
</organism>
<dbReference type="Pfam" id="PF08665">
    <property type="entry name" value="PglZ"/>
    <property type="match status" value="1"/>
</dbReference>
<dbReference type="NCBIfam" id="TIGR02687">
    <property type="entry name" value="BREX-1 system phosphatase PglZ type A"/>
    <property type="match status" value="1"/>
</dbReference>
<gene>
    <name evidence="1" type="primary">pglZ</name>
    <name evidence="1" type="ORF">GH811_13425</name>
</gene>
<comment type="caution">
    <text evidence="1">The sequence shown here is derived from an EMBL/GenBank/DDBJ whole genome shotgun (WGS) entry which is preliminary data.</text>
</comment>